<dbReference type="EMBL" id="BKAR01000004">
    <property type="protein sequence ID" value="GEP83996.1"/>
    <property type="molecule type" value="Genomic_DNA"/>
</dbReference>
<dbReference type="AlphaFoldDB" id="A0A239UCQ9"/>
<organism evidence="1 2">
    <name type="scientific">Staphylococcus piscifermentans</name>
    <dbReference type="NCBI Taxonomy" id="70258"/>
    <lineage>
        <taxon>Bacteria</taxon>
        <taxon>Bacillati</taxon>
        <taxon>Bacillota</taxon>
        <taxon>Bacilli</taxon>
        <taxon>Bacillales</taxon>
        <taxon>Staphylococcaceae</taxon>
        <taxon>Staphylococcus</taxon>
    </lineage>
</organism>
<sequence>MEFTKFNLKLALKNETSTADFPNTLKKFKECGVVKYTYHLKNGLYIFTDEEGDEIYIQEDATSVLFPHYADKKTFTEVLQGARAGEFTFKEFCNRAAATGISHWLVDVLNFEAAYFDTLGNVVLITEIPAN</sequence>
<reference evidence="1 2" key="1">
    <citation type="submission" date="2019-07" db="EMBL/GenBank/DDBJ databases">
        <title>Whole genome shotgun sequence of Staphylococcus piscifermentans NBRC 109625.</title>
        <authorList>
            <person name="Hosoyama A."/>
            <person name="Uohara A."/>
            <person name="Ohji S."/>
            <person name="Ichikawa N."/>
        </authorList>
    </citation>
    <scope>NUCLEOTIDE SEQUENCE [LARGE SCALE GENOMIC DNA]</scope>
    <source>
        <strain evidence="1 2">NBRC 109625</strain>
    </source>
</reference>
<evidence type="ECO:0000313" key="1">
    <source>
        <dbReference type="EMBL" id="GEP83996.1"/>
    </source>
</evidence>
<dbReference type="RefSeq" id="WP_095106407.1">
    <property type="nucleotide sequence ID" value="NZ_BKAR01000004.1"/>
</dbReference>
<dbReference type="Proteomes" id="UP000321736">
    <property type="component" value="Unassembled WGS sequence"/>
</dbReference>
<dbReference type="SUPFAM" id="SSF160419">
    <property type="entry name" value="YdfO-like"/>
    <property type="match status" value="1"/>
</dbReference>
<protein>
    <submittedName>
        <fullName evidence="1">Uncharacterized protein</fullName>
    </submittedName>
</protein>
<dbReference type="InterPro" id="IPR036696">
    <property type="entry name" value="YdfO-like_sf"/>
</dbReference>
<proteinExistence type="predicted"/>
<accession>A0A239UCQ9</accession>
<dbReference type="Gene3D" id="3.30.1810.10">
    <property type="entry name" value="YdfO-like"/>
    <property type="match status" value="1"/>
</dbReference>
<evidence type="ECO:0000313" key="2">
    <source>
        <dbReference type="Proteomes" id="UP000321736"/>
    </source>
</evidence>
<dbReference type="OrthoDB" id="1550456at2"/>
<name>A0A239UCQ9_9STAP</name>
<keyword evidence="2" id="KW-1185">Reference proteome</keyword>
<dbReference type="Pfam" id="PF07166">
    <property type="entry name" value="DUF1398"/>
    <property type="match status" value="1"/>
</dbReference>
<dbReference type="InterPro" id="IPR009833">
    <property type="entry name" value="DUF1398"/>
</dbReference>
<gene>
    <name evidence="1" type="ORF">SPI02_05810</name>
</gene>
<comment type="caution">
    <text evidence="1">The sequence shown here is derived from an EMBL/GenBank/DDBJ whole genome shotgun (WGS) entry which is preliminary data.</text>
</comment>